<dbReference type="GO" id="GO:0006606">
    <property type="term" value="P:protein import into nucleus"/>
    <property type="evidence" value="ECO:0007669"/>
    <property type="project" value="TreeGrafter"/>
</dbReference>
<keyword evidence="2" id="KW-0479">Metal-binding</keyword>
<dbReference type="PANTHER" id="PTHR31742">
    <property type="entry name" value="RPA-INTERACTING PROTEIN RPAIN"/>
    <property type="match status" value="1"/>
</dbReference>
<keyword evidence="3" id="KW-0863">Zinc-finger</keyword>
<evidence type="ECO:0000256" key="1">
    <source>
        <dbReference type="ARBA" id="ARBA00004123"/>
    </source>
</evidence>
<dbReference type="InterPro" id="IPR028158">
    <property type="entry name" value="RPA_interact_N_dom"/>
</dbReference>
<dbReference type="Proteomes" id="UP000054359">
    <property type="component" value="Unassembled WGS sequence"/>
</dbReference>
<dbReference type="Pfam" id="PF14766">
    <property type="entry name" value="RPA_interact_N"/>
    <property type="match status" value="1"/>
</dbReference>
<feature type="domain" description="RPA-interacting protein N-terminal" evidence="6">
    <location>
        <begin position="15"/>
        <end position="50"/>
    </location>
</feature>
<dbReference type="EMBL" id="KK118574">
    <property type="protein sequence ID" value="KFM73308.1"/>
    <property type="molecule type" value="Genomic_DNA"/>
</dbReference>
<evidence type="ECO:0000313" key="8">
    <source>
        <dbReference type="EMBL" id="KFM73308.1"/>
    </source>
</evidence>
<feature type="domain" description="RPA-interacting protein C-terminal" evidence="7">
    <location>
        <begin position="142"/>
        <end position="221"/>
    </location>
</feature>
<evidence type="ECO:0000313" key="9">
    <source>
        <dbReference type="Proteomes" id="UP000054359"/>
    </source>
</evidence>
<evidence type="ECO:0000256" key="2">
    <source>
        <dbReference type="ARBA" id="ARBA00022723"/>
    </source>
</evidence>
<evidence type="ECO:0000259" key="7">
    <source>
        <dbReference type="Pfam" id="PF14768"/>
    </source>
</evidence>
<dbReference type="Pfam" id="PF14768">
    <property type="entry name" value="RPA_interact_C"/>
    <property type="match status" value="1"/>
</dbReference>
<comment type="subcellular location">
    <subcellularLocation>
        <location evidence="1">Nucleus</location>
    </subcellularLocation>
</comment>
<dbReference type="STRING" id="407821.A0A087U7G9"/>
<reference evidence="8 9" key="1">
    <citation type="submission" date="2013-11" db="EMBL/GenBank/DDBJ databases">
        <title>Genome sequencing of Stegodyphus mimosarum.</title>
        <authorList>
            <person name="Bechsgaard J."/>
        </authorList>
    </citation>
    <scope>NUCLEOTIDE SEQUENCE [LARGE SCALE GENOMIC DNA]</scope>
</reference>
<dbReference type="InterPro" id="IPR028159">
    <property type="entry name" value="RPA_interact_C_dom"/>
</dbReference>
<dbReference type="OrthoDB" id="435311at2759"/>
<dbReference type="InterPro" id="IPR028156">
    <property type="entry name" value="RIP"/>
</dbReference>
<keyword evidence="5" id="KW-0539">Nucleus</keyword>
<dbReference type="AlphaFoldDB" id="A0A087U7G9"/>
<dbReference type="GO" id="GO:0008270">
    <property type="term" value="F:zinc ion binding"/>
    <property type="evidence" value="ECO:0007669"/>
    <property type="project" value="UniProtKB-KW"/>
</dbReference>
<feature type="non-terminal residue" evidence="8">
    <location>
        <position position="224"/>
    </location>
</feature>
<keyword evidence="9" id="KW-1185">Reference proteome</keyword>
<accession>A0A087U7G9</accession>
<dbReference type="PANTHER" id="PTHR31742:SF1">
    <property type="entry name" value="RPA-INTERACTING PROTEIN"/>
    <property type="match status" value="1"/>
</dbReference>
<keyword evidence="4" id="KW-0862">Zinc</keyword>
<evidence type="ECO:0000259" key="6">
    <source>
        <dbReference type="Pfam" id="PF14766"/>
    </source>
</evidence>
<name>A0A087U7G9_STEMI</name>
<sequence>MADFRNSESDRLKERRLLYKAKTPPWKEVFRARCFQRMKNTRGRLLDKFRHLGADNDKVIFDEVMKEEWNSLCEEQELPNLCIGDITEDFTDAEVNEFLSIYDEIQKEMIEEKMLLEKEYAQNEELRSLESTVNWLEKEEVICPICKKCPLHQLHSVIFCQCGLEIDTKQDGLTLLNLKQELYRGLETHDKSCSVIPTFLLLQYCDVKNLTITCEVCNFMYIVI</sequence>
<organism evidence="8 9">
    <name type="scientific">Stegodyphus mimosarum</name>
    <name type="common">African social velvet spider</name>
    <dbReference type="NCBI Taxonomy" id="407821"/>
    <lineage>
        <taxon>Eukaryota</taxon>
        <taxon>Metazoa</taxon>
        <taxon>Ecdysozoa</taxon>
        <taxon>Arthropoda</taxon>
        <taxon>Chelicerata</taxon>
        <taxon>Arachnida</taxon>
        <taxon>Araneae</taxon>
        <taxon>Araneomorphae</taxon>
        <taxon>Entelegynae</taxon>
        <taxon>Eresoidea</taxon>
        <taxon>Eresidae</taxon>
        <taxon>Stegodyphus</taxon>
    </lineage>
</organism>
<evidence type="ECO:0000256" key="5">
    <source>
        <dbReference type="ARBA" id="ARBA00023242"/>
    </source>
</evidence>
<gene>
    <name evidence="8" type="ORF">X975_01627</name>
</gene>
<dbReference type="OMA" id="AFRKGCL"/>
<evidence type="ECO:0000256" key="4">
    <source>
        <dbReference type="ARBA" id="ARBA00022833"/>
    </source>
</evidence>
<evidence type="ECO:0000256" key="3">
    <source>
        <dbReference type="ARBA" id="ARBA00022771"/>
    </source>
</evidence>
<protein>
    <submittedName>
        <fullName evidence="8">RPA-interacting protein A</fullName>
    </submittedName>
</protein>
<proteinExistence type="predicted"/>
<dbReference type="GO" id="GO:0005634">
    <property type="term" value="C:nucleus"/>
    <property type="evidence" value="ECO:0007669"/>
    <property type="project" value="UniProtKB-SubCell"/>
</dbReference>